<evidence type="ECO:0008006" key="3">
    <source>
        <dbReference type="Google" id="ProtNLM"/>
    </source>
</evidence>
<accession>A0A1H1LRA3</accession>
<dbReference type="EMBL" id="LT629734">
    <property type="protein sequence ID" value="SDR76339.1"/>
    <property type="molecule type" value="Genomic_DNA"/>
</dbReference>
<dbReference type="STRING" id="684552.SAMN04489719_0694"/>
<dbReference type="InterPro" id="IPR027417">
    <property type="entry name" value="P-loop_NTPase"/>
</dbReference>
<dbReference type="Pfam" id="PF13671">
    <property type="entry name" value="AAA_33"/>
    <property type="match status" value="1"/>
</dbReference>
<reference evidence="2" key="1">
    <citation type="submission" date="2016-10" db="EMBL/GenBank/DDBJ databases">
        <authorList>
            <person name="Varghese N."/>
            <person name="Submissions S."/>
        </authorList>
    </citation>
    <scope>NUCLEOTIDE SEQUENCE [LARGE SCALE GENOMIC DNA]</scope>
    <source>
        <strain evidence="2">DSM 22965</strain>
    </source>
</reference>
<sequence length="173" mass="19085">MTGSQSSRLIIIRGNSGSGKSLLAQSIRAARPRGVALLGHDTLRREILHVRDRPQALSVAYIDMSARFALDNGLDVVVEGILHSEIYGDMLTQLQRDHRGATRAFVYELGLEETLRRHRTKTLAAEVSEEQVSSWYRESDRIPELGEIVFDADASASDALAQVLAEVGWGEAE</sequence>
<dbReference type="Proteomes" id="UP000199649">
    <property type="component" value="Chromosome I"/>
</dbReference>
<gene>
    <name evidence="1" type="ORF">SAMN04489719_0694</name>
</gene>
<evidence type="ECO:0000313" key="2">
    <source>
        <dbReference type="Proteomes" id="UP000199649"/>
    </source>
</evidence>
<proteinExistence type="predicted"/>
<dbReference type="RefSeq" id="WP_331712168.1">
    <property type="nucleotide sequence ID" value="NZ_LT629734.1"/>
</dbReference>
<dbReference type="Gene3D" id="3.40.50.300">
    <property type="entry name" value="P-loop containing nucleotide triphosphate hydrolases"/>
    <property type="match status" value="1"/>
</dbReference>
<organism evidence="1 2">
    <name type="scientific">Agrococcus carbonis</name>
    <dbReference type="NCBI Taxonomy" id="684552"/>
    <lineage>
        <taxon>Bacteria</taxon>
        <taxon>Bacillati</taxon>
        <taxon>Actinomycetota</taxon>
        <taxon>Actinomycetes</taxon>
        <taxon>Micrococcales</taxon>
        <taxon>Microbacteriaceae</taxon>
        <taxon>Agrococcus</taxon>
    </lineage>
</organism>
<protein>
    <recommendedName>
        <fullName evidence="3">AAA domain-containing protein</fullName>
    </recommendedName>
</protein>
<evidence type="ECO:0000313" key="1">
    <source>
        <dbReference type="EMBL" id="SDR76339.1"/>
    </source>
</evidence>
<dbReference type="SUPFAM" id="SSF52540">
    <property type="entry name" value="P-loop containing nucleoside triphosphate hydrolases"/>
    <property type="match status" value="1"/>
</dbReference>
<dbReference type="AlphaFoldDB" id="A0A1H1LRA3"/>
<keyword evidence="2" id="KW-1185">Reference proteome</keyword>
<name>A0A1H1LRA3_9MICO</name>